<organism evidence="1 2">
    <name type="scientific">Lindgomyces ingoldianus</name>
    <dbReference type="NCBI Taxonomy" id="673940"/>
    <lineage>
        <taxon>Eukaryota</taxon>
        <taxon>Fungi</taxon>
        <taxon>Dikarya</taxon>
        <taxon>Ascomycota</taxon>
        <taxon>Pezizomycotina</taxon>
        <taxon>Dothideomycetes</taxon>
        <taxon>Pleosporomycetidae</taxon>
        <taxon>Pleosporales</taxon>
        <taxon>Lindgomycetaceae</taxon>
        <taxon>Lindgomyces</taxon>
    </lineage>
</organism>
<reference evidence="1" key="1">
    <citation type="journal article" date="2020" name="Stud. Mycol.">
        <title>101 Dothideomycetes genomes: a test case for predicting lifestyles and emergence of pathogens.</title>
        <authorList>
            <person name="Haridas S."/>
            <person name="Albert R."/>
            <person name="Binder M."/>
            <person name="Bloem J."/>
            <person name="Labutti K."/>
            <person name="Salamov A."/>
            <person name="Andreopoulos B."/>
            <person name="Baker S."/>
            <person name="Barry K."/>
            <person name="Bills G."/>
            <person name="Bluhm B."/>
            <person name="Cannon C."/>
            <person name="Castanera R."/>
            <person name="Culley D."/>
            <person name="Daum C."/>
            <person name="Ezra D."/>
            <person name="Gonzalez J."/>
            <person name="Henrissat B."/>
            <person name="Kuo A."/>
            <person name="Liang C."/>
            <person name="Lipzen A."/>
            <person name="Lutzoni F."/>
            <person name="Magnuson J."/>
            <person name="Mondo S."/>
            <person name="Nolan M."/>
            <person name="Ohm R."/>
            <person name="Pangilinan J."/>
            <person name="Park H.-J."/>
            <person name="Ramirez L."/>
            <person name="Alfaro M."/>
            <person name="Sun H."/>
            <person name="Tritt A."/>
            <person name="Yoshinaga Y."/>
            <person name="Zwiers L.-H."/>
            <person name="Turgeon B."/>
            <person name="Goodwin S."/>
            <person name="Spatafora J."/>
            <person name="Crous P."/>
            <person name="Grigoriev I."/>
        </authorList>
    </citation>
    <scope>NUCLEOTIDE SEQUENCE</scope>
    <source>
        <strain evidence="1">ATCC 200398</strain>
    </source>
</reference>
<evidence type="ECO:0000313" key="2">
    <source>
        <dbReference type="Proteomes" id="UP000799755"/>
    </source>
</evidence>
<comment type="caution">
    <text evidence="1">The sequence shown here is derived from an EMBL/GenBank/DDBJ whole genome shotgun (WGS) entry which is preliminary data.</text>
</comment>
<dbReference type="EMBL" id="MU003514">
    <property type="protein sequence ID" value="KAF2468798.1"/>
    <property type="molecule type" value="Genomic_DNA"/>
</dbReference>
<protein>
    <submittedName>
        <fullName evidence="1">Uncharacterized protein</fullName>
    </submittedName>
</protein>
<keyword evidence="2" id="KW-1185">Reference proteome</keyword>
<gene>
    <name evidence="1" type="ORF">BDR25DRAFT_264696</name>
</gene>
<name>A0ACB6QP96_9PLEO</name>
<dbReference type="Proteomes" id="UP000799755">
    <property type="component" value="Unassembled WGS sequence"/>
</dbReference>
<proteinExistence type="predicted"/>
<accession>A0ACB6QP96</accession>
<evidence type="ECO:0000313" key="1">
    <source>
        <dbReference type="EMBL" id="KAF2468798.1"/>
    </source>
</evidence>
<sequence>MPSWLSFGLIVALSTGVLSQQSKDPLKDFCRKFGHQTAIVDDKLYIDGGIVNWGPLNQNSLNYSNKYFVYSDLKEISNGMPTQHANLSKPAEVPLVEGGTLWADPVNKWIHLYGGEYHDANPDALSLWSYDILNNVWKSSGVTNFQIQRVSYGAGATAEEDGKGYYYGGWLSNSSVPAFGARMPTSNLIIYDMVKDTWANNTGPDSIPRAEGVMVYIPASDAGMLVYFGGLYFPGGPGNYTGIGMNMSEIKVFDISDNKWYTQTATGDIPNSRRRFCAGATWAKDRSSYNIYLYGGASMPPNTIGFDDVYILSLPSFTWLKWYPDAPGPGAPHHSLTCNVVRGSQMIVMGGTFPNDTTLCDVPTVQGQHNLNLGKENSLSAKWYQYLDNVTDYKVPEEIVAKVGGQASGGATVLAPKTWDNNLLPTYFQRAYTPTSRTPTRSIPATRTPTATHTSAGGKKTPTKVIAGAAAGGGAAVLICIALGVFFCCIKKDHRSAPTQPAELENTEGDHTGGPDAEGAAKPYRGQAPPTPVAELPQDNGYTFPPPASPSMYKDPDYAHSPPSSVPGSPPIPQPYYRDGRESLNIPNQVQQPFGYSPSHSPQPVQGGEWPDDYRNTYYPPPLSEMSAIRSPPPPGQNMNRNGDEDGIYPAPVPSGLHSARASPHHSRQYPHDNGGYRPGFSHGRSLSGQTVTSGMPLTPVTPRSFGEPSPVGSEFGQGVRRVSQAPTQSYYEGQERRM</sequence>